<dbReference type="NCBIfam" id="TIGR01953">
    <property type="entry name" value="NusA"/>
    <property type="match status" value="1"/>
</dbReference>
<dbReference type="PROSITE" id="PS50126">
    <property type="entry name" value="S1"/>
    <property type="match status" value="1"/>
</dbReference>
<dbReference type="InterPro" id="IPR030842">
    <property type="entry name" value="TF_NusA_bacterial"/>
</dbReference>
<keyword evidence="2 7" id="KW-0963">Cytoplasm</keyword>
<dbReference type="PANTHER" id="PTHR22648">
    <property type="entry name" value="TRANSCRIPTION TERMINATION FACTOR NUSA"/>
    <property type="match status" value="1"/>
</dbReference>
<dbReference type="InterPro" id="IPR010213">
    <property type="entry name" value="TF_NusA"/>
</dbReference>
<dbReference type="Pfam" id="PF00575">
    <property type="entry name" value="S1"/>
    <property type="match status" value="1"/>
</dbReference>
<keyword evidence="10" id="KW-1185">Reference proteome</keyword>
<dbReference type="InterPro" id="IPR003029">
    <property type="entry name" value="S1_domain"/>
</dbReference>
<protein>
    <recommendedName>
        <fullName evidence="7">Transcription termination/antitermination protein NusA</fullName>
    </recommendedName>
</protein>
<dbReference type="NCBIfam" id="TIGR01954">
    <property type="entry name" value="nusA_Cterm_rpt"/>
    <property type="match status" value="2"/>
</dbReference>
<evidence type="ECO:0000313" key="9">
    <source>
        <dbReference type="EMBL" id="MEE1674070.1"/>
    </source>
</evidence>
<evidence type="ECO:0000256" key="5">
    <source>
        <dbReference type="ARBA" id="ARBA00023015"/>
    </source>
</evidence>
<dbReference type="PROSITE" id="PS50084">
    <property type="entry name" value="KH_TYPE_1"/>
    <property type="match status" value="1"/>
</dbReference>
<evidence type="ECO:0000256" key="4">
    <source>
        <dbReference type="ARBA" id="ARBA00022884"/>
    </source>
</evidence>
<reference evidence="9 10" key="2">
    <citation type="submission" date="2023-12" db="EMBL/GenBank/DDBJ databases">
        <authorList>
            <consortium name="Cladostephus spongiosus"/>
            <person name="Lorente B."/>
            <person name="Cabral C."/>
            <person name="Frias J."/>
            <person name="Faria J."/>
            <person name="Toubarro D."/>
        </authorList>
    </citation>
    <scope>NUCLEOTIDE SEQUENCE [LARGE SCALE GENOMIC DNA]</scope>
    <source>
        <strain evidence="9 10">ZMCS4</strain>
    </source>
</reference>
<dbReference type="Gene3D" id="3.30.300.20">
    <property type="match status" value="2"/>
</dbReference>
<dbReference type="Pfam" id="PF26594">
    <property type="entry name" value="KH_NusA_2nd"/>
    <property type="match status" value="1"/>
</dbReference>
<dbReference type="InterPro" id="IPR058582">
    <property type="entry name" value="KH_NusA_2nd"/>
</dbReference>
<accession>A0ABU7G445</accession>
<dbReference type="RefSeq" id="WP_163132310.1">
    <property type="nucleotide sequence ID" value="NZ_JAYDYW010000006.1"/>
</dbReference>
<comment type="subcellular location">
    <subcellularLocation>
        <location evidence="7">Cytoplasm</location>
    </subcellularLocation>
</comment>
<sequence length="498" mass="55835">MNKEVLLVVDAVSNEKALPREKIFEAMEIALATATKKKYEGDIEVRVDIDRKDGSFDTFRRWMVVENQEAIENPYREITLEAAQYEEPEIELGDYVEEQIESVVFDRITTQTAKQVIVQKVREAERAQVVEQYFDQVNELVTGVVKKVSRENIIVDLGNNAEAVIHREESLPREAFRPGDRVRGLLYEVKPEARGAQLFMSRTRPEMLIELFRIEVPEIAEEMIDLKAAARDPGSRAKIAVKSNDRRIDPVGACVGMRGARVQAVSGELDNERVDIVLWDDNPAQFAINAMAPAEVASIIVDEDSHSMDIAVEADNLAQAIGRNGQNVRLASQLTGWELNVMTVEDANNKHQAEAQKAIDTFVKYLDIDEEFSTVLAEEGFTSLEEIAYVPVNELLSIDGLDEDMVNELRERAKAALVTEALAKEESLDNAEPSEELLALEGMERHLAFVLASKGVISLEDLAEQGIDELEDIEELSEEKAGELIMAARQICWFGDEE</sequence>
<evidence type="ECO:0000256" key="7">
    <source>
        <dbReference type="HAMAP-Rule" id="MF_00945"/>
    </source>
</evidence>
<comment type="similarity">
    <text evidence="7">Belongs to the NusA family.</text>
</comment>
<keyword evidence="4 7" id="KW-0694">RNA-binding</keyword>
<evidence type="ECO:0000256" key="1">
    <source>
        <dbReference type="ARBA" id="ARBA00022472"/>
    </source>
</evidence>
<keyword evidence="5 7" id="KW-0805">Transcription regulation</keyword>
<keyword evidence="3 7" id="KW-0889">Transcription antitermination</keyword>
<dbReference type="Pfam" id="PF14520">
    <property type="entry name" value="HHH_5"/>
    <property type="match status" value="1"/>
</dbReference>
<dbReference type="PANTHER" id="PTHR22648:SF0">
    <property type="entry name" value="TRANSCRIPTION TERMINATION_ANTITERMINATION PROTEIN NUSA"/>
    <property type="match status" value="1"/>
</dbReference>
<dbReference type="CDD" id="cd02134">
    <property type="entry name" value="KH-II_NusA_rpt1"/>
    <property type="match status" value="1"/>
</dbReference>
<evidence type="ECO:0000256" key="6">
    <source>
        <dbReference type="ARBA" id="ARBA00023163"/>
    </source>
</evidence>
<dbReference type="Pfam" id="PF08529">
    <property type="entry name" value="NusA_N"/>
    <property type="match status" value="1"/>
</dbReference>
<dbReference type="Gene3D" id="2.40.50.140">
    <property type="entry name" value="Nucleic acid-binding proteins"/>
    <property type="match status" value="1"/>
</dbReference>
<dbReference type="InterPro" id="IPR012340">
    <property type="entry name" value="NA-bd_OB-fold"/>
</dbReference>
<dbReference type="Gene3D" id="1.10.150.20">
    <property type="entry name" value="5' to 3' exonuclease, C-terminal subdomain"/>
    <property type="match status" value="2"/>
</dbReference>
<dbReference type="InterPro" id="IPR036555">
    <property type="entry name" value="NusA_N_sf"/>
</dbReference>
<dbReference type="InterPro" id="IPR010995">
    <property type="entry name" value="DNA_repair_Rad51/TF_NusA_a-hlx"/>
</dbReference>
<dbReference type="HAMAP" id="MF_00945_B">
    <property type="entry name" value="NusA_B"/>
    <property type="match status" value="1"/>
</dbReference>
<dbReference type="SMART" id="SM00316">
    <property type="entry name" value="S1"/>
    <property type="match status" value="1"/>
</dbReference>
<reference evidence="10" key="1">
    <citation type="submission" date="2023-07" db="EMBL/GenBank/DDBJ databases">
        <title>Draft genome sequence of Agarivorans aestuarii strain ZMCS4, a CAZymes producing bacteria isolated from the marine brown algae Clodostephus spongiosus.</title>
        <authorList>
            <person name="Lorente B."/>
            <person name="Cabral C."/>
            <person name="Frias J."/>
            <person name="Faria J."/>
            <person name="Toubarro D."/>
        </authorList>
    </citation>
    <scope>NUCLEOTIDE SEQUENCE [LARGE SCALE GENOMIC DNA]</scope>
    <source>
        <strain evidence="10">ZMCS4</strain>
    </source>
</reference>
<evidence type="ECO:0000256" key="2">
    <source>
        <dbReference type="ARBA" id="ARBA00022490"/>
    </source>
</evidence>
<keyword evidence="1 7" id="KW-0806">Transcription termination</keyword>
<dbReference type="CDD" id="cd22529">
    <property type="entry name" value="KH-II_NusA_rpt2"/>
    <property type="match status" value="1"/>
</dbReference>
<dbReference type="InterPro" id="IPR013735">
    <property type="entry name" value="TF_NusA_N"/>
</dbReference>
<dbReference type="SUPFAM" id="SSF69705">
    <property type="entry name" value="Transcription factor NusA, N-terminal domain"/>
    <property type="match status" value="1"/>
</dbReference>
<comment type="caution">
    <text evidence="9">The sequence shown here is derived from an EMBL/GenBank/DDBJ whole genome shotgun (WGS) entry which is preliminary data.</text>
</comment>
<dbReference type="Proteomes" id="UP001310248">
    <property type="component" value="Unassembled WGS sequence"/>
</dbReference>
<dbReference type="SUPFAM" id="SSF54814">
    <property type="entry name" value="Prokaryotic type KH domain (KH-domain type II)"/>
    <property type="match status" value="2"/>
</dbReference>
<organism evidence="9 10">
    <name type="scientific">Agarivorans aestuarii</name>
    <dbReference type="NCBI Taxonomy" id="1563703"/>
    <lineage>
        <taxon>Bacteria</taxon>
        <taxon>Pseudomonadati</taxon>
        <taxon>Pseudomonadota</taxon>
        <taxon>Gammaproteobacteria</taxon>
        <taxon>Alteromonadales</taxon>
        <taxon>Alteromonadaceae</taxon>
        <taxon>Agarivorans</taxon>
    </lineage>
</organism>
<dbReference type="InterPro" id="IPR010214">
    <property type="entry name" value="Tscrpt_termin_fac_NusA_C_rpt"/>
</dbReference>
<dbReference type="CDD" id="cd04455">
    <property type="entry name" value="S1_NusA"/>
    <property type="match status" value="1"/>
</dbReference>
<evidence type="ECO:0000313" key="10">
    <source>
        <dbReference type="Proteomes" id="UP001310248"/>
    </source>
</evidence>
<dbReference type="Pfam" id="PF13184">
    <property type="entry name" value="KH_NusA_1st"/>
    <property type="match status" value="1"/>
</dbReference>
<dbReference type="InterPro" id="IPR025249">
    <property type="entry name" value="TF_NusA_KH_1st"/>
</dbReference>
<comment type="subunit">
    <text evidence="7">Monomer. Binds directly to the core enzyme of the DNA-dependent RNA polymerase and to nascent RNA.</text>
</comment>
<comment type="function">
    <text evidence="7">Participates in both transcription termination and antitermination.</text>
</comment>
<proteinExistence type="inferred from homology"/>
<evidence type="ECO:0000256" key="3">
    <source>
        <dbReference type="ARBA" id="ARBA00022814"/>
    </source>
</evidence>
<dbReference type="InterPro" id="IPR015946">
    <property type="entry name" value="KH_dom-like_a/b"/>
</dbReference>
<evidence type="ECO:0000259" key="8">
    <source>
        <dbReference type="PROSITE" id="PS50126"/>
    </source>
</evidence>
<feature type="domain" description="S1 motif" evidence="8">
    <location>
        <begin position="138"/>
        <end position="203"/>
    </location>
</feature>
<dbReference type="SUPFAM" id="SSF47794">
    <property type="entry name" value="Rad51 N-terminal domain-like"/>
    <property type="match status" value="2"/>
</dbReference>
<dbReference type="Gene3D" id="3.30.1480.10">
    <property type="entry name" value="NusA, N-terminal domain"/>
    <property type="match status" value="1"/>
</dbReference>
<name>A0ABU7G445_9ALTE</name>
<gene>
    <name evidence="7 9" type="primary">nusA</name>
    <name evidence="9" type="ORF">SNR37_003501</name>
</gene>
<keyword evidence="6 7" id="KW-0804">Transcription</keyword>
<dbReference type="EMBL" id="JAYDYW010000006">
    <property type="protein sequence ID" value="MEE1674070.1"/>
    <property type="molecule type" value="Genomic_DNA"/>
</dbReference>
<dbReference type="SUPFAM" id="SSF50249">
    <property type="entry name" value="Nucleic acid-binding proteins"/>
    <property type="match status" value="1"/>
</dbReference>
<dbReference type="InterPro" id="IPR009019">
    <property type="entry name" value="KH_sf_prok-type"/>
</dbReference>